<dbReference type="AlphaFoldDB" id="A0AAV1LYU4"/>
<evidence type="ECO:0000313" key="2">
    <source>
        <dbReference type="Proteomes" id="UP001314205"/>
    </source>
</evidence>
<proteinExistence type="predicted"/>
<sequence length="124" mass="14444">MKDVAQSSGNISKKKLQILTSYNVSYVHIDFDRYWSPSIKDYERSLRGGIDSNHEYVISGPEQARKYDFAKELRNDKFKEALVLFLISHWQSQDVAHFIGIDDDVSDEDPKFGEYIPDIDYETD</sequence>
<comment type="caution">
    <text evidence="1">The sequence shown here is derived from an EMBL/GenBank/DDBJ whole genome shotgun (WGS) entry which is preliminary data.</text>
</comment>
<gene>
    <name evidence="1" type="ORF">PARMNEM_LOCUS18220</name>
</gene>
<dbReference type="Proteomes" id="UP001314205">
    <property type="component" value="Unassembled WGS sequence"/>
</dbReference>
<evidence type="ECO:0000313" key="1">
    <source>
        <dbReference type="EMBL" id="CAK1599329.1"/>
    </source>
</evidence>
<reference evidence="1 2" key="1">
    <citation type="submission" date="2023-11" db="EMBL/GenBank/DDBJ databases">
        <authorList>
            <person name="Hedman E."/>
            <person name="Englund M."/>
            <person name="Stromberg M."/>
            <person name="Nyberg Akerstrom W."/>
            <person name="Nylinder S."/>
            <person name="Jareborg N."/>
            <person name="Kallberg Y."/>
            <person name="Kronander E."/>
        </authorList>
    </citation>
    <scope>NUCLEOTIDE SEQUENCE [LARGE SCALE GENOMIC DNA]</scope>
</reference>
<dbReference type="EMBL" id="CAVLGL010000115">
    <property type="protein sequence ID" value="CAK1599329.1"/>
    <property type="molecule type" value="Genomic_DNA"/>
</dbReference>
<accession>A0AAV1LYU4</accession>
<name>A0AAV1LYU4_9NEOP</name>
<organism evidence="1 2">
    <name type="scientific">Parnassius mnemosyne</name>
    <name type="common">clouded apollo</name>
    <dbReference type="NCBI Taxonomy" id="213953"/>
    <lineage>
        <taxon>Eukaryota</taxon>
        <taxon>Metazoa</taxon>
        <taxon>Ecdysozoa</taxon>
        <taxon>Arthropoda</taxon>
        <taxon>Hexapoda</taxon>
        <taxon>Insecta</taxon>
        <taxon>Pterygota</taxon>
        <taxon>Neoptera</taxon>
        <taxon>Endopterygota</taxon>
        <taxon>Lepidoptera</taxon>
        <taxon>Glossata</taxon>
        <taxon>Ditrysia</taxon>
        <taxon>Papilionoidea</taxon>
        <taxon>Papilionidae</taxon>
        <taxon>Parnassiinae</taxon>
        <taxon>Parnassini</taxon>
        <taxon>Parnassius</taxon>
        <taxon>Driopa</taxon>
    </lineage>
</organism>
<protein>
    <submittedName>
        <fullName evidence="1">Uncharacterized protein</fullName>
    </submittedName>
</protein>
<keyword evidence="2" id="KW-1185">Reference proteome</keyword>